<keyword evidence="7 11" id="KW-0378">Hydrolase</keyword>
<evidence type="ECO:0000256" key="10">
    <source>
        <dbReference type="PROSITE-ProRule" id="PRU10040"/>
    </source>
</evidence>
<dbReference type="Proteomes" id="UP000070501">
    <property type="component" value="Unassembled WGS sequence"/>
</dbReference>
<dbReference type="EC" id="3.1.1.11" evidence="4 11"/>
<dbReference type="GO" id="GO:0042545">
    <property type="term" value="P:cell wall modification"/>
    <property type="evidence" value="ECO:0007669"/>
    <property type="project" value="UniProtKB-UniRule"/>
</dbReference>
<sequence length="330" mass="34989">MKSSIATTLLGLATSVLAAGRTSPPAGCLNVAKSGGQFSTIQGAINSLSTSAGGKQCIFVNPGTYNEQVLVTSRASQLTIYGYTTDTSSYGANQVIITGRKSQADGIGNDETATLRVKANGFKLYNVVVRNTYGEGSQAVAVSAYADSGYYGCSLEGYQDTLLAQSGNQVYARTRIVGATDFIFGQQARAWFERCDLRAVARQTGIVTANGRDSDSNPSYYAFNRCDIRAADGQNVAAGSYYLGRPWRDYARVVFQNTAMSNVINGAGWQKWTSSQDVSKVVYREFGNTGAGASGSRASWTKKNSAAVSLGEVLGGSYASAAWYDASYMS</sequence>
<dbReference type="Gene3D" id="2.160.20.10">
    <property type="entry name" value="Single-stranded right-handed beta-helix, Pectin lyase-like"/>
    <property type="match status" value="1"/>
</dbReference>
<feature type="active site" evidence="10">
    <location>
        <position position="181"/>
    </location>
</feature>
<proteinExistence type="inferred from homology"/>
<feature type="domain" description="Pectinesterase catalytic" evidence="12">
    <location>
        <begin position="31"/>
        <end position="302"/>
    </location>
</feature>
<dbReference type="SUPFAM" id="SSF51126">
    <property type="entry name" value="Pectin lyase-like"/>
    <property type="match status" value="1"/>
</dbReference>
<accession>A0A136IU74</accession>
<evidence type="ECO:0000256" key="9">
    <source>
        <dbReference type="ARBA" id="ARBA00047928"/>
    </source>
</evidence>
<dbReference type="PROSITE" id="PS00503">
    <property type="entry name" value="PECTINESTERASE_2"/>
    <property type="match status" value="1"/>
</dbReference>
<evidence type="ECO:0000256" key="1">
    <source>
        <dbReference type="ARBA" id="ARBA00004613"/>
    </source>
</evidence>
<keyword evidence="5 11" id="KW-0964">Secreted</keyword>
<evidence type="ECO:0000256" key="4">
    <source>
        <dbReference type="ARBA" id="ARBA00013229"/>
    </source>
</evidence>
<comment type="subcellular location">
    <subcellularLocation>
        <location evidence="1 11">Secreted</location>
    </subcellularLocation>
</comment>
<dbReference type="GO" id="GO:0030599">
    <property type="term" value="F:pectinesterase activity"/>
    <property type="evidence" value="ECO:0007669"/>
    <property type="project" value="UniProtKB-UniRule"/>
</dbReference>
<evidence type="ECO:0000256" key="3">
    <source>
        <dbReference type="ARBA" id="ARBA00008891"/>
    </source>
</evidence>
<dbReference type="InterPro" id="IPR012334">
    <property type="entry name" value="Pectin_lyas_fold"/>
</dbReference>
<evidence type="ECO:0000256" key="11">
    <source>
        <dbReference type="RuleBase" id="RU000589"/>
    </source>
</evidence>
<keyword evidence="11" id="KW-0961">Cell wall biogenesis/degradation</keyword>
<evidence type="ECO:0000259" key="12">
    <source>
        <dbReference type="Pfam" id="PF01095"/>
    </source>
</evidence>
<dbReference type="EMBL" id="KQ964258">
    <property type="protein sequence ID" value="KXJ88383.1"/>
    <property type="molecule type" value="Genomic_DNA"/>
</dbReference>
<evidence type="ECO:0000256" key="6">
    <source>
        <dbReference type="ARBA" id="ARBA00022729"/>
    </source>
</evidence>
<dbReference type="PANTHER" id="PTHR31321">
    <property type="entry name" value="ACYL-COA THIOESTER HYDROLASE YBHC-RELATED"/>
    <property type="match status" value="1"/>
</dbReference>
<dbReference type="Pfam" id="PF01095">
    <property type="entry name" value="Pectinesterase"/>
    <property type="match status" value="1"/>
</dbReference>
<dbReference type="GO" id="GO:0005576">
    <property type="term" value="C:extracellular region"/>
    <property type="evidence" value="ECO:0007669"/>
    <property type="project" value="UniProtKB-SubCell"/>
</dbReference>
<feature type="signal peptide" evidence="11">
    <location>
        <begin position="1"/>
        <end position="18"/>
    </location>
</feature>
<evidence type="ECO:0000256" key="2">
    <source>
        <dbReference type="ARBA" id="ARBA00005184"/>
    </source>
</evidence>
<evidence type="ECO:0000256" key="5">
    <source>
        <dbReference type="ARBA" id="ARBA00022525"/>
    </source>
</evidence>
<evidence type="ECO:0000313" key="13">
    <source>
        <dbReference type="EMBL" id="KXJ88383.1"/>
    </source>
</evidence>
<dbReference type="InterPro" id="IPR033131">
    <property type="entry name" value="Pectinesterase_Asp_AS"/>
</dbReference>
<dbReference type="PANTHER" id="PTHR31321:SF127">
    <property type="entry name" value="PECTINESTERASE"/>
    <property type="match status" value="1"/>
</dbReference>
<evidence type="ECO:0000256" key="7">
    <source>
        <dbReference type="ARBA" id="ARBA00022801"/>
    </source>
</evidence>
<organism evidence="13 14">
    <name type="scientific">Microdochium bolleyi</name>
    <dbReference type="NCBI Taxonomy" id="196109"/>
    <lineage>
        <taxon>Eukaryota</taxon>
        <taxon>Fungi</taxon>
        <taxon>Dikarya</taxon>
        <taxon>Ascomycota</taxon>
        <taxon>Pezizomycotina</taxon>
        <taxon>Sordariomycetes</taxon>
        <taxon>Xylariomycetidae</taxon>
        <taxon>Xylariales</taxon>
        <taxon>Microdochiaceae</taxon>
        <taxon>Microdochium</taxon>
    </lineage>
</organism>
<keyword evidence="6 11" id="KW-0732">Signal</keyword>
<protein>
    <recommendedName>
        <fullName evidence="4 11">Pectinesterase</fullName>
        <ecNumber evidence="4 11">3.1.1.11</ecNumber>
    </recommendedName>
</protein>
<dbReference type="InterPro" id="IPR000070">
    <property type="entry name" value="Pectinesterase_cat"/>
</dbReference>
<dbReference type="GO" id="GO:0045490">
    <property type="term" value="P:pectin catabolic process"/>
    <property type="evidence" value="ECO:0007669"/>
    <property type="project" value="UniProtKB-UniRule"/>
</dbReference>
<comment type="function">
    <text evidence="11">Involved in maceration and soft-rotting of plant tissue.</text>
</comment>
<gene>
    <name evidence="13" type="ORF">Micbo1qcDRAFT_123295</name>
</gene>
<comment type="catalytic activity">
    <reaction evidence="9 11">
        <text>[(1-&gt;4)-alpha-D-galacturonosyl methyl ester](n) + n H2O = [(1-&gt;4)-alpha-D-galacturonosyl](n) + n methanol + n H(+)</text>
        <dbReference type="Rhea" id="RHEA:22380"/>
        <dbReference type="Rhea" id="RHEA-COMP:14570"/>
        <dbReference type="Rhea" id="RHEA-COMP:14573"/>
        <dbReference type="ChEBI" id="CHEBI:15377"/>
        <dbReference type="ChEBI" id="CHEBI:15378"/>
        <dbReference type="ChEBI" id="CHEBI:17790"/>
        <dbReference type="ChEBI" id="CHEBI:140522"/>
        <dbReference type="ChEBI" id="CHEBI:140523"/>
        <dbReference type="EC" id="3.1.1.11"/>
    </reaction>
</comment>
<dbReference type="OrthoDB" id="2019149at2759"/>
<dbReference type="InParanoid" id="A0A136IU74"/>
<name>A0A136IU74_9PEZI</name>
<evidence type="ECO:0000313" key="14">
    <source>
        <dbReference type="Proteomes" id="UP000070501"/>
    </source>
</evidence>
<keyword evidence="14" id="KW-1185">Reference proteome</keyword>
<feature type="chain" id="PRO_5007230134" description="Pectinesterase" evidence="11">
    <location>
        <begin position="19"/>
        <end position="330"/>
    </location>
</feature>
<comment type="pathway">
    <text evidence="2 11">Glycan metabolism; pectin degradation; 2-dehydro-3-deoxy-D-gluconate from pectin: step 1/5.</text>
</comment>
<dbReference type="UniPathway" id="UPA00545">
    <property type="reaction ID" value="UER00823"/>
</dbReference>
<comment type="similarity">
    <text evidence="3">Belongs to the pectinesterase family.</text>
</comment>
<dbReference type="STRING" id="196109.A0A136IU74"/>
<keyword evidence="8 11" id="KW-0063">Aspartyl esterase</keyword>
<evidence type="ECO:0000256" key="8">
    <source>
        <dbReference type="ARBA" id="ARBA00023085"/>
    </source>
</evidence>
<reference evidence="14" key="1">
    <citation type="submission" date="2016-02" db="EMBL/GenBank/DDBJ databases">
        <title>Draft genome sequence of Microdochium bolleyi, a fungal endophyte of beachgrass.</title>
        <authorList>
            <consortium name="DOE Joint Genome Institute"/>
            <person name="David A.S."/>
            <person name="May G."/>
            <person name="Haridas S."/>
            <person name="Lim J."/>
            <person name="Wang M."/>
            <person name="Labutti K."/>
            <person name="Lipzen A."/>
            <person name="Barry K."/>
            <person name="Grigoriev I.V."/>
        </authorList>
    </citation>
    <scope>NUCLEOTIDE SEQUENCE [LARGE SCALE GENOMIC DNA]</scope>
    <source>
        <strain evidence="14">J235TASD1</strain>
    </source>
</reference>
<dbReference type="FunFam" id="2.160.20.10:FF:000014">
    <property type="entry name" value="Pectinesterase"/>
    <property type="match status" value="1"/>
</dbReference>
<dbReference type="AlphaFoldDB" id="A0A136IU74"/>
<dbReference type="InterPro" id="IPR011050">
    <property type="entry name" value="Pectin_lyase_fold/virulence"/>
</dbReference>